<dbReference type="SMART" id="SM00342">
    <property type="entry name" value="HTH_ARAC"/>
    <property type="match status" value="1"/>
</dbReference>
<name>R1IRT6_9GAMM</name>
<evidence type="ECO:0000256" key="1">
    <source>
        <dbReference type="ARBA" id="ARBA00023015"/>
    </source>
</evidence>
<accession>R1IRT6</accession>
<dbReference type="AlphaFoldDB" id="R1IRT6"/>
<reference evidence="5 6" key="1">
    <citation type="journal article" date="2014" name="PLoS ONE">
        <title>Grimontia indica AK16(T), sp. nov., Isolated from a Seawater Sample Reports the Presence of Pathogenic Genes Similar to Vibrio Genus.</title>
        <authorList>
            <person name="Singh A."/>
            <person name="Vaidya B."/>
            <person name="Khatri I."/>
            <person name="Srinivas T.N."/>
            <person name="Subramanian S."/>
            <person name="Korpole S."/>
            <person name="Pinnaka A.K."/>
        </authorList>
    </citation>
    <scope>NUCLEOTIDE SEQUENCE [LARGE SCALE GENOMIC DNA]</scope>
    <source>
        <strain evidence="5 6">AK16</strain>
    </source>
</reference>
<proteinExistence type="predicted"/>
<feature type="domain" description="HTH araC/xylS-type" evidence="4">
    <location>
        <begin position="239"/>
        <end position="336"/>
    </location>
</feature>
<evidence type="ECO:0000313" key="5">
    <source>
        <dbReference type="EMBL" id="EOD80202.1"/>
    </source>
</evidence>
<evidence type="ECO:0000313" key="6">
    <source>
        <dbReference type="Proteomes" id="UP000011223"/>
    </source>
</evidence>
<comment type="caution">
    <text evidence="5">The sequence shown here is derived from an EMBL/GenBank/DDBJ whole genome shotgun (WGS) entry which is preliminary data.</text>
</comment>
<dbReference type="Pfam" id="PF12625">
    <property type="entry name" value="Arabinose_bd"/>
    <property type="match status" value="1"/>
</dbReference>
<dbReference type="InterPro" id="IPR018060">
    <property type="entry name" value="HTH_AraC"/>
</dbReference>
<dbReference type="Gene3D" id="1.10.10.60">
    <property type="entry name" value="Homeodomain-like"/>
    <property type="match status" value="1"/>
</dbReference>
<dbReference type="GO" id="GO:0005829">
    <property type="term" value="C:cytosol"/>
    <property type="evidence" value="ECO:0007669"/>
    <property type="project" value="TreeGrafter"/>
</dbReference>
<evidence type="ECO:0000259" key="4">
    <source>
        <dbReference type="PROSITE" id="PS01124"/>
    </source>
</evidence>
<dbReference type="InterPro" id="IPR032687">
    <property type="entry name" value="AraC-type_N"/>
</dbReference>
<keyword evidence="1" id="KW-0805">Transcription regulation</keyword>
<dbReference type="GO" id="GO:0003700">
    <property type="term" value="F:DNA-binding transcription factor activity"/>
    <property type="evidence" value="ECO:0007669"/>
    <property type="project" value="InterPro"/>
</dbReference>
<dbReference type="PANTHER" id="PTHR47894">
    <property type="entry name" value="HTH-TYPE TRANSCRIPTIONAL REGULATOR GADX"/>
    <property type="match status" value="1"/>
</dbReference>
<dbReference type="SUPFAM" id="SSF46689">
    <property type="entry name" value="Homeodomain-like"/>
    <property type="match status" value="1"/>
</dbReference>
<dbReference type="PROSITE" id="PS01124">
    <property type="entry name" value="HTH_ARAC_FAMILY_2"/>
    <property type="match status" value="1"/>
</dbReference>
<gene>
    <name evidence="5" type="ORF">D515_00772</name>
</gene>
<dbReference type="eggNOG" id="COG2207">
    <property type="taxonomic scope" value="Bacteria"/>
</dbReference>
<dbReference type="Proteomes" id="UP000011223">
    <property type="component" value="Unassembled WGS sequence"/>
</dbReference>
<keyword evidence="2" id="KW-0238">DNA-binding</keyword>
<keyword evidence="3" id="KW-0804">Transcription</keyword>
<keyword evidence="6" id="KW-1185">Reference proteome</keyword>
<dbReference type="Pfam" id="PF12833">
    <property type="entry name" value="HTH_18"/>
    <property type="match status" value="1"/>
</dbReference>
<organism evidence="5 6">
    <name type="scientific">Grimontia indica</name>
    <dbReference type="NCBI Taxonomy" id="1056512"/>
    <lineage>
        <taxon>Bacteria</taxon>
        <taxon>Pseudomonadati</taxon>
        <taxon>Pseudomonadota</taxon>
        <taxon>Gammaproteobacteria</taxon>
        <taxon>Vibrionales</taxon>
        <taxon>Vibrionaceae</taxon>
        <taxon>Grimontia</taxon>
    </lineage>
</organism>
<evidence type="ECO:0000256" key="2">
    <source>
        <dbReference type="ARBA" id="ARBA00023125"/>
    </source>
</evidence>
<dbReference type="GO" id="GO:0000976">
    <property type="term" value="F:transcription cis-regulatory region binding"/>
    <property type="evidence" value="ECO:0007669"/>
    <property type="project" value="TreeGrafter"/>
</dbReference>
<dbReference type="InterPro" id="IPR009057">
    <property type="entry name" value="Homeodomain-like_sf"/>
</dbReference>
<sequence length="336" mass="37831">MEMDTSPTLVMGFLLGLDRILSDLGWDTEAVKTQLKLPKDLKSSPDERCGLNIYNAFWKLALAQRNDPLLGFRVGIDPDFKGASALGQAVKHSPTLRHSLQQLSEMSPLLNQAQRIVLVEEEDIAYLRILNENEEWELEKHTDRMLGGFVAFSGQNLPPDAVQNAHIELTRHLSDAEQTAVSRLLGCEVLGSKAFNQLVFDTRFLNMPLSGSNEYIHGVLSEHARQLMQEIAASGSFANEVKKRIVDSLHHQKASAEEIADSLGVSAQSLYRKLKAEGETFQDILDTTRHDLAVAYLKQGRLSIKEISYWLAFSEPRAFHRAFRRWEGCTPKEFVQ</sequence>
<dbReference type="PANTHER" id="PTHR47894:SF1">
    <property type="entry name" value="HTH-TYPE TRANSCRIPTIONAL REGULATOR VQSM"/>
    <property type="match status" value="1"/>
</dbReference>
<evidence type="ECO:0000256" key="3">
    <source>
        <dbReference type="ARBA" id="ARBA00023163"/>
    </source>
</evidence>
<protein>
    <submittedName>
        <fullName evidence="5">Transcriptional regulator, AraC family</fullName>
    </submittedName>
</protein>
<dbReference type="EMBL" id="ANFM02000014">
    <property type="protein sequence ID" value="EOD80202.1"/>
    <property type="molecule type" value="Genomic_DNA"/>
</dbReference>